<dbReference type="NCBIfam" id="TIGR02436">
    <property type="entry name" value="four helix bundle protein"/>
    <property type="match status" value="1"/>
</dbReference>
<evidence type="ECO:0000313" key="1">
    <source>
        <dbReference type="EMBL" id="PJE67547.1"/>
    </source>
</evidence>
<reference evidence="2" key="1">
    <citation type="submission" date="2017-09" db="EMBL/GenBank/DDBJ databases">
        <title>Depth-based differentiation of microbial function through sediment-hosted aquifers and enrichment of novel symbionts in the deep terrestrial subsurface.</title>
        <authorList>
            <person name="Probst A.J."/>
            <person name="Ladd B."/>
            <person name="Jarett J.K."/>
            <person name="Geller-Mcgrath D.E."/>
            <person name="Sieber C.M.K."/>
            <person name="Emerson J.B."/>
            <person name="Anantharaman K."/>
            <person name="Thomas B.C."/>
            <person name="Malmstrom R."/>
            <person name="Stieglmeier M."/>
            <person name="Klingl A."/>
            <person name="Woyke T."/>
            <person name="Ryan C.M."/>
            <person name="Banfield J.F."/>
        </authorList>
    </citation>
    <scope>NUCLEOTIDE SEQUENCE [LARGE SCALE GENOMIC DNA]</scope>
</reference>
<sequence length="105" mass="12140">MIKDVTDLEVYRLALELLEPLYRLTNLLPSNHRRLRYQANEAGEKIAPQIAEGFAKKKSSKEFCRFLSMALGSSDEVITHIREIKIVAKTYTRVKIEDCDDLIEK</sequence>
<dbReference type="InterPro" id="IPR012657">
    <property type="entry name" value="23S_rRNA-intervening_sequence"/>
</dbReference>
<dbReference type="SUPFAM" id="SSF158446">
    <property type="entry name" value="IVS-encoded protein-like"/>
    <property type="match status" value="1"/>
</dbReference>
<protein>
    <recommendedName>
        <fullName evidence="3">Four helix bundle protein</fullName>
    </recommendedName>
</protein>
<comment type="caution">
    <text evidence="1">The sequence shown here is derived from an EMBL/GenBank/DDBJ whole genome shotgun (WGS) entry which is preliminary data.</text>
</comment>
<dbReference type="Proteomes" id="UP000231474">
    <property type="component" value="Unassembled WGS sequence"/>
</dbReference>
<evidence type="ECO:0008006" key="3">
    <source>
        <dbReference type="Google" id="ProtNLM"/>
    </source>
</evidence>
<dbReference type="AlphaFoldDB" id="A0A2M8L3U7"/>
<proteinExistence type="predicted"/>
<dbReference type="EMBL" id="PFEK01000036">
    <property type="protein sequence ID" value="PJE67547.1"/>
    <property type="molecule type" value="Genomic_DNA"/>
</dbReference>
<dbReference type="PANTHER" id="PTHR38471">
    <property type="entry name" value="FOUR HELIX BUNDLE PROTEIN"/>
    <property type="match status" value="1"/>
</dbReference>
<name>A0A2M8L3U7_9BACT</name>
<evidence type="ECO:0000313" key="2">
    <source>
        <dbReference type="Proteomes" id="UP000231474"/>
    </source>
</evidence>
<dbReference type="InterPro" id="IPR036583">
    <property type="entry name" value="23S_rRNA_IVS_sf"/>
</dbReference>
<dbReference type="Gene3D" id="1.20.1440.60">
    <property type="entry name" value="23S rRNA-intervening sequence"/>
    <property type="match status" value="1"/>
</dbReference>
<organism evidence="1 2">
    <name type="scientific">Candidatus Shapirobacteria bacterium CG10_big_fil_rev_8_21_14_0_10_40_9</name>
    <dbReference type="NCBI Taxonomy" id="1974888"/>
    <lineage>
        <taxon>Bacteria</taxon>
        <taxon>Candidatus Shapironibacteriota</taxon>
    </lineage>
</organism>
<accession>A0A2M8L3U7</accession>
<gene>
    <name evidence="1" type="ORF">COU95_01875</name>
</gene>
<dbReference type="Pfam" id="PF05635">
    <property type="entry name" value="23S_rRNA_IVP"/>
    <property type="match status" value="1"/>
</dbReference>
<feature type="non-terminal residue" evidence="1">
    <location>
        <position position="105"/>
    </location>
</feature>
<dbReference type="PANTHER" id="PTHR38471:SF2">
    <property type="entry name" value="FOUR HELIX BUNDLE PROTEIN"/>
    <property type="match status" value="1"/>
</dbReference>